<dbReference type="Pfam" id="PF21028">
    <property type="entry name" value="DUF1285_C"/>
    <property type="match status" value="1"/>
</dbReference>
<keyword evidence="4" id="KW-1185">Reference proteome</keyword>
<gene>
    <name evidence="3" type="ORF">BJI46_05230</name>
</gene>
<organism evidence="3 4">
    <name type="scientific">Acinetobacter qingfengensis</name>
    <dbReference type="NCBI Taxonomy" id="1262585"/>
    <lineage>
        <taxon>Bacteria</taxon>
        <taxon>Pseudomonadati</taxon>
        <taxon>Pseudomonadota</taxon>
        <taxon>Gammaproteobacteria</taxon>
        <taxon>Moraxellales</taxon>
        <taxon>Moraxellaceae</taxon>
        <taxon>Acinetobacter</taxon>
    </lineage>
</organism>
<dbReference type="Pfam" id="PF06938">
    <property type="entry name" value="DUF1285_N"/>
    <property type="match status" value="1"/>
</dbReference>
<reference evidence="3 4" key="1">
    <citation type="submission" date="2016-09" db="EMBL/GenBank/DDBJ databases">
        <authorList>
            <person name="Capua I."/>
            <person name="De Benedictis P."/>
            <person name="Joannis T."/>
            <person name="Lombin L.H."/>
            <person name="Cattoli G."/>
        </authorList>
    </citation>
    <scope>NUCLEOTIDE SEQUENCE [LARGE SCALE GENOMIC DNA]</scope>
    <source>
        <strain evidence="3 4">ANC 4671</strain>
    </source>
</reference>
<name>A0A1E7R1H6_9GAMM</name>
<dbReference type="InterPro" id="IPR023361">
    <property type="entry name" value="DUF1285_beta_roll_sf"/>
</dbReference>
<protein>
    <recommendedName>
        <fullName evidence="5">DUF1285 domain-containing protein</fullName>
    </recommendedName>
</protein>
<dbReference type="Gene3D" id="3.10.540.10">
    <property type="entry name" value="duf1285 like domain"/>
    <property type="match status" value="1"/>
</dbReference>
<dbReference type="Gene3D" id="2.30.270.10">
    <property type="entry name" value="duf1285 protein"/>
    <property type="match status" value="1"/>
</dbReference>
<accession>A0A1E7R1H6</accession>
<dbReference type="InterPro" id="IPR048341">
    <property type="entry name" value="DUF1285_N"/>
</dbReference>
<sequence>MVKRFDKNGRTSQRSTMKDKQTFANLSDFLQQLQTTPTIPPVHLWQPEYCGEMDLVIKANGEWWHEGRPILRQRMIDLFSRVLWKEGEDYYLKTPVEKIKIEVEDVPLSITCVDQIEQQGQSYIRMQTANQDVFILNEQHPLSLREFKGEIRPYVRVRYDLEALIQRQAFYHLVDLGELFEQEGKTILKLSSGSTFMELIVA</sequence>
<dbReference type="AlphaFoldDB" id="A0A1E7R1H6"/>
<dbReference type="PIRSF" id="PIRSF029557">
    <property type="entry name" value="UCP029557"/>
    <property type="match status" value="1"/>
</dbReference>
<feature type="domain" description="DUF1285" evidence="1">
    <location>
        <begin position="40"/>
        <end position="106"/>
    </location>
</feature>
<proteinExistence type="predicted"/>
<evidence type="ECO:0000259" key="2">
    <source>
        <dbReference type="Pfam" id="PF21028"/>
    </source>
</evidence>
<feature type="domain" description="DUF1285" evidence="2">
    <location>
        <begin position="109"/>
        <end position="198"/>
    </location>
</feature>
<comment type="caution">
    <text evidence="3">The sequence shown here is derived from an EMBL/GenBank/DDBJ whole genome shotgun (WGS) entry which is preliminary data.</text>
</comment>
<dbReference type="InterPro" id="IPR048342">
    <property type="entry name" value="DUF1285_C"/>
</dbReference>
<dbReference type="STRING" id="1262585.BJI46_05230"/>
<evidence type="ECO:0000313" key="4">
    <source>
        <dbReference type="Proteomes" id="UP000185895"/>
    </source>
</evidence>
<dbReference type="Proteomes" id="UP000185895">
    <property type="component" value="Unassembled WGS sequence"/>
</dbReference>
<evidence type="ECO:0008006" key="5">
    <source>
        <dbReference type="Google" id="ProtNLM"/>
    </source>
</evidence>
<evidence type="ECO:0000313" key="3">
    <source>
        <dbReference type="EMBL" id="OEY93172.1"/>
    </source>
</evidence>
<dbReference type="InterPro" id="IPR010707">
    <property type="entry name" value="DUF1285"/>
</dbReference>
<evidence type="ECO:0000259" key="1">
    <source>
        <dbReference type="Pfam" id="PF06938"/>
    </source>
</evidence>
<dbReference type="EMBL" id="MKKK01000056">
    <property type="protein sequence ID" value="OEY93172.1"/>
    <property type="molecule type" value="Genomic_DNA"/>
</dbReference>